<evidence type="ECO:0000256" key="2">
    <source>
        <dbReference type="ARBA" id="ARBA00022679"/>
    </source>
</evidence>
<dbReference type="PANTHER" id="PTHR30160">
    <property type="entry name" value="TETRAACYLDISACCHARIDE 4'-KINASE-RELATED"/>
    <property type="match status" value="1"/>
</dbReference>
<evidence type="ECO:0000313" key="3">
    <source>
        <dbReference type="EMBL" id="MBL6449299.1"/>
    </source>
</evidence>
<comment type="caution">
    <text evidence="3">The sequence shown here is derived from an EMBL/GenBank/DDBJ whole genome shotgun (WGS) entry which is preliminary data.</text>
</comment>
<keyword evidence="1" id="KW-0328">Glycosyltransferase</keyword>
<evidence type="ECO:0000256" key="1">
    <source>
        <dbReference type="ARBA" id="ARBA00022676"/>
    </source>
</evidence>
<keyword evidence="4" id="KW-1185">Reference proteome</keyword>
<gene>
    <name evidence="3" type="ORF">JMN32_23515</name>
</gene>
<name>A0A937KE82_9BACT</name>
<dbReference type="GO" id="GO:0008713">
    <property type="term" value="F:ADP-heptose-lipopolysaccharide heptosyltransferase activity"/>
    <property type="evidence" value="ECO:0007669"/>
    <property type="project" value="TreeGrafter"/>
</dbReference>
<dbReference type="GO" id="GO:0009244">
    <property type="term" value="P:lipopolysaccharide core region biosynthetic process"/>
    <property type="evidence" value="ECO:0007669"/>
    <property type="project" value="TreeGrafter"/>
</dbReference>
<dbReference type="InterPro" id="IPR002201">
    <property type="entry name" value="Glyco_trans_9"/>
</dbReference>
<dbReference type="Pfam" id="PF01075">
    <property type="entry name" value="Glyco_transf_9"/>
    <property type="match status" value="1"/>
</dbReference>
<accession>A0A937KE82</accession>
<sequence>MNWEDVKRDCLYYKGHIPCLPNKQNGHVCSSCKAYSKISKRILIIKLGAIGDVIRTTPLLQKYKKLYPGCHITWISDYTEVLPKSWIDHIIPMTSRKMMEVSYTQYDIAVNLDKEPEACILLKQVTAHEKYGFTWENGIAPATRAAKAKLLTGLFDELSKQNKASYIQEIFSICHLEYSDERYILDIDPVHHSQWKEKLQNETSLPVIGLNTGAGQRWPTRQWPLEYWESLIRTLQDKGYFCVLLGGKDEHENNTRLNEKTGAWYPGNFPVQQFIALIAQCDLIVSQVTMAMHLCLALNRKLVLMNNIFNPYEFDLFDQGEIIQPEKACECYFGASCVYGESCMKYITPESIADAVERQLPVKQGNMEPNYSLKYDF</sequence>
<dbReference type="PANTHER" id="PTHR30160:SF1">
    <property type="entry name" value="LIPOPOLYSACCHARIDE 1,2-N-ACETYLGLUCOSAMINETRANSFERASE-RELATED"/>
    <property type="match status" value="1"/>
</dbReference>
<dbReference type="Proteomes" id="UP000614216">
    <property type="component" value="Unassembled WGS sequence"/>
</dbReference>
<protein>
    <submittedName>
        <fullName evidence="3">Glycosyltransferase family 9 protein</fullName>
    </submittedName>
</protein>
<keyword evidence="2" id="KW-0808">Transferase</keyword>
<reference evidence="3" key="1">
    <citation type="submission" date="2021-01" db="EMBL/GenBank/DDBJ databases">
        <title>Fulvivirga kasyanovii gen. nov., sp nov., a novel member of the phylum Bacteroidetes isolated from seawater in a mussel farm.</title>
        <authorList>
            <person name="Zhao L.-H."/>
            <person name="Wang Z.-J."/>
        </authorList>
    </citation>
    <scope>NUCLEOTIDE SEQUENCE</scope>
    <source>
        <strain evidence="3">29W222</strain>
    </source>
</reference>
<evidence type="ECO:0000313" key="4">
    <source>
        <dbReference type="Proteomes" id="UP000614216"/>
    </source>
</evidence>
<dbReference type="GO" id="GO:0005829">
    <property type="term" value="C:cytosol"/>
    <property type="evidence" value="ECO:0007669"/>
    <property type="project" value="TreeGrafter"/>
</dbReference>
<dbReference type="AlphaFoldDB" id="A0A937KE82"/>
<organism evidence="3 4">
    <name type="scientific">Fulvivirga marina</name>
    <dbReference type="NCBI Taxonomy" id="2494733"/>
    <lineage>
        <taxon>Bacteria</taxon>
        <taxon>Pseudomonadati</taxon>
        <taxon>Bacteroidota</taxon>
        <taxon>Cytophagia</taxon>
        <taxon>Cytophagales</taxon>
        <taxon>Fulvivirgaceae</taxon>
        <taxon>Fulvivirga</taxon>
    </lineage>
</organism>
<proteinExistence type="predicted"/>
<dbReference type="CDD" id="cd03789">
    <property type="entry name" value="GT9_LPS_heptosyltransferase"/>
    <property type="match status" value="1"/>
</dbReference>
<dbReference type="EMBL" id="JAEUGD010000066">
    <property type="protein sequence ID" value="MBL6449299.1"/>
    <property type="molecule type" value="Genomic_DNA"/>
</dbReference>
<dbReference type="InterPro" id="IPR051199">
    <property type="entry name" value="LPS_LOS_Heptosyltrfase"/>
</dbReference>
<dbReference type="Gene3D" id="3.40.50.2000">
    <property type="entry name" value="Glycogen Phosphorylase B"/>
    <property type="match status" value="2"/>
</dbReference>
<dbReference type="SUPFAM" id="SSF53756">
    <property type="entry name" value="UDP-Glycosyltransferase/glycogen phosphorylase"/>
    <property type="match status" value="1"/>
</dbReference>
<dbReference type="RefSeq" id="WP_202858828.1">
    <property type="nucleotide sequence ID" value="NZ_JAEUGD010000066.1"/>
</dbReference>